<keyword evidence="1" id="KW-0812">Transmembrane</keyword>
<dbReference type="AlphaFoldDB" id="A0A917B818"/>
<evidence type="ECO:0000256" key="1">
    <source>
        <dbReference type="SAM" id="Phobius"/>
    </source>
</evidence>
<dbReference type="Proteomes" id="UP000660110">
    <property type="component" value="Unassembled WGS sequence"/>
</dbReference>
<organism evidence="2 3">
    <name type="scientific">Halobacillus andaensis</name>
    <dbReference type="NCBI Taxonomy" id="1176239"/>
    <lineage>
        <taxon>Bacteria</taxon>
        <taxon>Bacillati</taxon>
        <taxon>Bacillota</taxon>
        <taxon>Bacilli</taxon>
        <taxon>Bacillales</taxon>
        <taxon>Bacillaceae</taxon>
        <taxon>Halobacillus</taxon>
    </lineage>
</organism>
<proteinExistence type="predicted"/>
<keyword evidence="1" id="KW-0472">Membrane</keyword>
<reference evidence="2" key="2">
    <citation type="submission" date="2020-09" db="EMBL/GenBank/DDBJ databases">
        <authorList>
            <person name="Sun Q."/>
            <person name="Zhou Y."/>
        </authorList>
    </citation>
    <scope>NUCLEOTIDE SEQUENCE</scope>
    <source>
        <strain evidence="2">CGMCC 1.12153</strain>
    </source>
</reference>
<keyword evidence="1" id="KW-1133">Transmembrane helix</keyword>
<keyword evidence="3" id="KW-1185">Reference proteome</keyword>
<comment type="caution">
    <text evidence="2">The sequence shown here is derived from an EMBL/GenBank/DDBJ whole genome shotgun (WGS) entry which is preliminary data.</text>
</comment>
<accession>A0A917B818</accession>
<protein>
    <submittedName>
        <fullName evidence="2">Uncharacterized protein</fullName>
    </submittedName>
</protein>
<gene>
    <name evidence="2" type="ORF">GCM10010954_23980</name>
</gene>
<feature type="transmembrane region" description="Helical" evidence="1">
    <location>
        <begin position="35"/>
        <end position="59"/>
    </location>
</feature>
<dbReference type="EMBL" id="BMEL01000003">
    <property type="protein sequence ID" value="GGF24313.1"/>
    <property type="molecule type" value="Genomic_DNA"/>
</dbReference>
<reference evidence="2" key="1">
    <citation type="journal article" date="2014" name="Int. J. Syst. Evol. Microbiol.">
        <title>Complete genome sequence of Corynebacterium casei LMG S-19264T (=DSM 44701T), isolated from a smear-ripened cheese.</title>
        <authorList>
            <consortium name="US DOE Joint Genome Institute (JGI-PGF)"/>
            <person name="Walter F."/>
            <person name="Albersmeier A."/>
            <person name="Kalinowski J."/>
            <person name="Ruckert C."/>
        </authorList>
    </citation>
    <scope>NUCLEOTIDE SEQUENCE</scope>
    <source>
        <strain evidence="2">CGMCC 1.12153</strain>
    </source>
</reference>
<evidence type="ECO:0000313" key="3">
    <source>
        <dbReference type="Proteomes" id="UP000660110"/>
    </source>
</evidence>
<name>A0A917B818_HALAA</name>
<sequence length="80" mass="9090">MLFLGSITVIGTIVYQVMVENGSVNHTVLDITNAIWGGLIVSFFSLKLTFIFVSFLIFFNNKEEKEEKVVTPKLKENDNF</sequence>
<evidence type="ECO:0000313" key="2">
    <source>
        <dbReference type="EMBL" id="GGF24313.1"/>
    </source>
</evidence>